<sequence>MVYQLCDIYRLENHEYSRCIVPAFPEQSQFWGLLASGYFDSGTATQTDICHLTLRYFIKVLGTGPGVLRSGEPGFLLAGILGTGVPSSGDPETGLLPGFDRSSLSLGFLAFSFLIVAIHWIGTISIMSKRSSSSIPTTADRARLKRRMESPVSRSDSSSEAGEGSDCNLMAPFPLSCVYANTPLVVHASRSRASSYIPGEIAVYEAFFDSGLRGTIPALIAGLCNLFEISPSQLNPPAWRILIAIQNLGDLEYLSLGINEVLFAYHLAPLNVGEGRFHLRPRSGVPTVEELPKSDRKGPVFNKKWQERYAIMMFPGSSYRWNFIAGTHHAPSERERAVLRARQLPVDRRQVNFLVWETVLQRSSLWRDMSGGNTNDPFAAYQEAAKVMSAKKGSSSRNASGDEVMITGSRRLSVVKLEPSPSLPGKRPKSGGVMTRSAQQTADMARSAGSLAVALSNLNLNVFPQDGTVLPIGDPSEVVQVLQGGILRTVSQLYHLRERLSSEDLPILREEIEDLKRQVLGERNQRAARELEVHDLKDKVKDLEKVAKASSADALTTSQKNQELGEEIDVLKAAAETFKFEMVMAVNGARVVARWELMREWLRKQSAQWDLATTLEQYKATMDRSVDSLGTLRSGGDVGTWRFSNRFGDRWLEPGHFCDCGWTLRSYKRTRPLRPCRNPEVWIWRSLFGTRRFFEVVMTPLRPRLHRGTLLRLPRQDCHQYLFGFRILPLGSWPLSSSYVVFYFWRKSLTCLEGDGVGVMTQVPGLRCFPRLEKQDLDCSLYFTVLL</sequence>
<feature type="transmembrane region" description="Helical" evidence="3">
    <location>
        <begin position="106"/>
        <end position="127"/>
    </location>
</feature>
<organism evidence="4 5">
    <name type="scientific">Brassica cretica</name>
    <name type="common">Mustard</name>
    <dbReference type="NCBI Taxonomy" id="69181"/>
    <lineage>
        <taxon>Eukaryota</taxon>
        <taxon>Viridiplantae</taxon>
        <taxon>Streptophyta</taxon>
        <taxon>Embryophyta</taxon>
        <taxon>Tracheophyta</taxon>
        <taxon>Spermatophyta</taxon>
        <taxon>Magnoliopsida</taxon>
        <taxon>eudicotyledons</taxon>
        <taxon>Gunneridae</taxon>
        <taxon>Pentapetalae</taxon>
        <taxon>rosids</taxon>
        <taxon>malvids</taxon>
        <taxon>Brassicales</taxon>
        <taxon>Brassicaceae</taxon>
        <taxon>Brassiceae</taxon>
        <taxon>Brassica</taxon>
    </lineage>
</organism>
<dbReference type="EMBL" id="QGKX02001521">
    <property type="protein sequence ID" value="KAF3510628.1"/>
    <property type="molecule type" value="Genomic_DNA"/>
</dbReference>
<protein>
    <submittedName>
        <fullName evidence="4">Uncharacterized protein</fullName>
    </submittedName>
</protein>
<keyword evidence="3" id="KW-0472">Membrane</keyword>
<evidence type="ECO:0000256" key="3">
    <source>
        <dbReference type="SAM" id="Phobius"/>
    </source>
</evidence>
<evidence type="ECO:0000256" key="1">
    <source>
        <dbReference type="SAM" id="Coils"/>
    </source>
</evidence>
<keyword evidence="1" id="KW-0175">Coiled coil</keyword>
<dbReference type="AlphaFoldDB" id="A0A8S9P0B8"/>
<dbReference type="Proteomes" id="UP000712600">
    <property type="component" value="Unassembled WGS sequence"/>
</dbReference>
<keyword evidence="3" id="KW-0812">Transmembrane</keyword>
<proteinExistence type="predicted"/>
<name>A0A8S9P0B8_BRACR</name>
<evidence type="ECO:0000256" key="2">
    <source>
        <dbReference type="SAM" id="MobiDB-lite"/>
    </source>
</evidence>
<reference evidence="4" key="1">
    <citation type="submission" date="2019-12" db="EMBL/GenBank/DDBJ databases">
        <title>Genome sequencing and annotation of Brassica cretica.</title>
        <authorList>
            <person name="Studholme D.J."/>
            <person name="Sarris P."/>
        </authorList>
    </citation>
    <scope>NUCLEOTIDE SEQUENCE</scope>
    <source>
        <strain evidence="4">PFS-109/04</strain>
        <tissue evidence="4">Leaf</tissue>
    </source>
</reference>
<evidence type="ECO:0000313" key="5">
    <source>
        <dbReference type="Proteomes" id="UP000712600"/>
    </source>
</evidence>
<keyword evidence="3" id="KW-1133">Transmembrane helix</keyword>
<evidence type="ECO:0000313" key="4">
    <source>
        <dbReference type="EMBL" id="KAF3510628.1"/>
    </source>
</evidence>
<feature type="compositionally biased region" description="Low complexity" evidence="2">
    <location>
        <begin position="150"/>
        <end position="164"/>
    </location>
</feature>
<feature type="region of interest" description="Disordered" evidence="2">
    <location>
        <begin position="137"/>
        <end position="164"/>
    </location>
</feature>
<gene>
    <name evidence="4" type="ORF">F2Q69_00007043</name>
</gene>
<feature type="coiled-coil region" evidence="1">
    <location>
        <begin position="505"/>
        <end position="553"/>
    </location>
</feature>
<feature type="region of interest" description="Disordered" evidence="2">
    <location>
        <begin position="418"/>
        <end position="442"/>
    </location>
</feature>
<dbReference type="PANTHER" id="PTHR31099:SF49">
    <property type="entry name" value="MYOSIN HEAVY CHAIN-LIKE PROTEIN"/>
    <property type="match status" value="1"/>
</dbReference>
<dbReference type="PANTHER" id="PTHR31099">
    <property type="entry name" value="OS06G0165300 PROTEIN"/>
    <property type="match status" value="1"/>
</dbReference>
<comment type="caution">
    <text evidence="4">The sequence shown here is derived from an EMBL/GenBank/DDBJ whole genome shotgun (WGS) entry which is preliminary data.</text>
</comment>
<accession>A0A8S9P0B8</accession>